<accession>E3K400</accession>
<gene>
    <name evidence="2" type="ORF">PGTG_04758</name>
</gene>
<dbReference type="KEGG" id="pgr:PGTG_04758"/>
<dbReference type="AlphaFoldDB" id="E3K400"/>
<dbReference type="OrthoDB" id="10343924at2759"/>
<dbReference type="Proteomes" id="UP000008783">
    <property type="component" value="Unassembled WGS sequence"/>
</dbReference>
<protein>
    <submittedName>
        <fullName evidence="2">Uncharacterized protein</fullName>
    </submittedName>
</protein>
<reference key="1">
    <citation type="submission" date="2007-01" db="EMBL/GenBank/DDBJ databases">
        <title>The Genome Sequence of Puccinia graminis f. sp. tritici Strain CRL 75-36-700-3.</title>
        <authorList>
            <consortium name="The Broad Institute Genome Sequencing Platform"/>
            <person name="Birren B."/>
            <person name="Lander E."/>
            <person name="Galagan J."/>
            <person name="Nusbaum C."/>
            <person name="Devon K."/>
            <person name="Cuomo C."/>
            <person name="Jaffe D."/>
            <person name="Butler J."/>
            <person name="Alvarez P."/>
            <person name="Gnerre S."/>
            <person name="Grabherr M."/>
            <person name="Mauceli E."/>
            <person name="Brockman W."/>
            <person name="Young S."/>
            <person name="LaButti K."/>
            <person name="Sykes S."/>
            <person name="DeCaprio D."/>
            <person name="Crawford M."/>
            <person name="Koehrsen M."/>
            <person name="Engels R."/>
            <person name="Montgomery P."/>
            <person name="Pearson M."/>
            <person name="Howarth C."/>
            <person name="Larson L."/>
            <person name="White J."/>
            <person name="Zeng Q."/>
            <person name="Kodira C."/>
            <person name="Yandava C."/>
            <person name="Alvarado L."/>
            <person name="O'Leary S."/>
            <person name="Szabo L."/>
            <person name="Dean R."/>
            <person name="Schein J."/>
        </authorList>
    </citation>
    <scope>NUCLEOTIDE SEQUENCE</scope>
    <source>
        <strain>CRL 75-36-700-3</strain>
    </source>
</reference>
<sequence>MADGPNSQDPVAPGPNNSLVNLNKAPGPESQESVSSSDHSLPVSLVKAQNEENQYHNWSYAYHEDLQNLLSLIAQKSELPVSDAHNKESAEEDLSEILDFSEEEISAILDKGLLELLDYSSI</sequence>
<evidence type="ECO:0000256" key="1">
    <source>
        <dbReference type="SAM" id="MobiDB-lite"/>
    </source>
</evidence>
<organism evidence="2 3">
    <name type="scientific">Puccinia graminis f. sp. tritici (strain CRL 75-36-700-3 / race SCCL)</name>
    <name type="common">Black stem rust fungus</name>
    <dbReference type="NCBI Taxonomy" id="418459"/>
    <lineage>
        <taxon>Eukaryota</taxon>
        <taxon>Fungi</taxon>
        <taxon>Dikarya</taxon>
        <taxon>Basidiomycota</taxon>
        <taxon>Pucciniomycotina</taxon>
        <taxon>Pucciniomycetes</taxon>
        <taxon>Pucciniales</taxon>
        <taxon>Pucciniaceae</taxon>
        <taxon>Puccinia</taxon>
    </lineage>
</organism>
<proteinExistence type="predicted"/>
<feature type="compositionally biased region" description="Polar residues" evidence="1">
    <location>
        <begin position="1"/>
        <end position="21"/>
    </location>
</feature>
<feature type="region of interest" description="Disordered" evidence="1">
    <location>
        <begin position="1"/>
        <end position="44"/>
    </location>
</feature>
<feature type="compositionally biased region" description="Low complexity" evidence="1">
    <location>
        <begin position="30"/>
        <end position="44"/>
    </location>
</feature>
<dbReference type="HOGENOM" id="CLU_2027878_0_0_1"/>
<dbReference type="GeneID" id="10536822"/>
<keyword evidence="3" id="KW-1185">Reference proteome</keyword>
<dbReference type="RefSeq" id="XP_003323221.2">
    <property type="nucleotide sequence ID" value="XM_003323173.2"/>
</dbReference>
<name>E3K400_PUCGT</name>
<reference evidence="3" key="2">
    <citation type="journal article" date="2011" name="Proc. Natl. Acad. Sci. U.S.A.">
        <title>Obligate biotrophy features unraveled by the genomic analysis of rust fungi.</title>
        <authorList>
            <person name="Duplessis S."/>
            <person name="Cuomo C.A."/>
            <person name="Lin Y.-C."/>
            <person name="Aerts A."/>
            <person name="Tisserant E."/>
            <person name="Veneault-Fourrey C."/>
            <person name="Joly D.L."/>
            <person name="Hacquard S."/>
            <person name="Amselem J."/>
            <person name="Cantarel B.L."/>
            <person name="Chiu R."/>
            <person name="Coutinho P.M."/>
            <person name="Feau N."/>
            <person name="Field M."/>
            <person name="Frey P."/>
            <person name="Gelhaye E."/>
            <person name="Goldberg J."/>
            <person name="Grabherr M.G."/>
            <person name="Kodira C.D."/>
            <person name="Kohler A."/>
            <person name="Kuees U."/>
            <person name="Lindquist E.A."/>
            <person name="Lucas S.M."/>
            <person name="Mago R."/>
            <person name="Mauceli E."/>
            <person name="Morin E."/>
            <person name="Murat C."/>
            <person name="Pangilinan J.L."/>
            <person name="Park R."/>
            <person name="Pearson M."/>
            <person name="Quesneville H."/>
            <person name="Rouhier N."/>
            <person name="Sakthikumar S."/>
            <person name="Salamov A.A."/>
            <person name="Schmutz J."/>
            <person name="Selles B."/>
            <person name="Shapiro H."/>
            <person name="Tanguay P."/>
            <person name="Tuskan G.A."/>
            <person name="Henrissat B."/>
            <person name="Van de Peer Y."/>
            <person name="Rouze P."/>
            <person name="Ellis J.G."/>
            <person name="Dodds P.N."/>
            <person name="Schein J.E."/>
            <person name="Zhong S."/>
            <person name="Hamelin R.C."/>
            <person name="Grigoriev I.V."/>
            <person name="Szabo L.J."/>
            <person name="Martin F."/>
        </authorList>
    </citation>
    <scope>NUCLEOTIDE SEQUENCE [LARGE SCALE GENOMIC DNA]</scope>
    <source>
        <strain evidence="3">CRL 75-36-700-3 / race SCCL</strain>
    </source>
</reference>
<dbReference type="VEuPathDB" id="FungiDB:PGTG_04758"/>
<dbReference type="EMBL" id="DS178271">
    <property type="protein sequence ID" value="EFP78802.2"/>
    <property type="molecule type" value="Genomic_DNA"/>
</dbReference>
<evidence type="ECO:0000313" key="2">
    <source>
        <dbReference type="EMBL" id="EFP78802.2"/>
    </source>
</evidence>
<evidence type="ECO:0000313" key="3">
    <source>
        <dbReference type="Proteomes" id="UP000008783"/>
    </source>
</evidence>
<dbReference type="InParanoid" id="E3K400"/>